<dbReference type="GO" id="GO:0000981">
    <property type="term" value="F:DNA-binding transcription factor activity, RNA polymerase II-specific"/>
    <property type="evidence" value="ECO:0007669"/>
    <property type="project" value="InterPro"/>
</dbReference>
<dbReference type="OrthoDB" id="4491390at2759"/>
<dbReference type="EMBL" id="ML996182">
    <property type="protein sequence ID" value="KAF2732158.1"/>
    <property type="molecule type" value="Genomic_DNA"/>
</dbReference>
<comment type="caution">
    <text evidence="3">The sequence shown here is derived from an EMBL/GenBank/DDBJ whole genome shotgun (WGS) entry which is preliminary data.</text>
</comment>
<accession>A0A9P4QVP1</accession>
<reference evidence="3" key="1">
    <citation type="journal article" date="2020" name="Stud. Mycol.">
        <title>101 Dothideomycetes genomes: a test case for predicting lifestyles and emergence of pathogens.</title>
        <authorList>
            <person name="Haridas S."/>
            <person name="Albert R."/>
            <person name="Binder M."/>
            <person name="Bloem J."/>
            <person name="Labutti K."/>
            <person name="Salamov A."/>
            <person name="Andreopoulos B."/>
            <person name="Baker S."/>
            <person name="Barry K."/>
            <person name="Bills G."/>
            <person name="Bluhm B."/>
            <person name="Cannon C."/>
            <person name="Castanera R."/>
            <person name="Culley D."/>
            <person name="Daum C."/>
            <person name="Ezra D."/>
            <person name="Gonzalez J."/>
            <person name="Henrissat B."/>
            <person name="Kuo A."/>
            <person name="Liang C."/>
            <person name="Lipzen A."/>
            <person name="Lutzoni F."/>
            <person name="Magnuson J."/>
            <person name="Mondo S."/>
            <person name="Nolan M."/>
            <person name="Ohm R."/>
            <person name="Pangilinan J."/>
            <person name="Park H.-J."/>
            <person name="Ramirez L."/>
            <person name="Alfaro M."/>
            <person name="Sun H."/>
            <person name="Tritt A."/>
            <person name="Yoshinaga Y."/>
            <person name="Zwiers L.-H."/>
            <person name="Turgeon B."/>
            <person name="Goodwin S."/>
            <person name="Spatafora J."/>
            <person name="Crous P."/>
            <person name="Grigoriev I."/>
        </authorList>
    </citation>
    <scope>NUCLEOTIDE SEQUENCE</scope>
    <source>
        <strain evidence="3">CBS 125425</strain>
    </source>
</reference>
<dbReference type="PANTHER" id="PTHR38111">
    <property type="entry name" value="ZN(2)-C6 FUNGAL-TYPE DOMAIN-CONTAINING PROTEIN-RELATED"/>
    <property type="match status" value="1"/>
</dbReference>
<dbReference type="Gene3D" id="4.10.240.10">
    <property type="entry name" value="Zn(2)-C6 fungal-type DNA-binding domain"/>
    <property type="match status" value="1"/>
</dbReference>
<evidence type="ECO:0000259" key="2">
    <source>
        <dbReference type="PROSITE" id="PS50048"/>
    </source>
</evidence>
<dbReference type="PANTHER" id="PTHR38111:SF11">
    <property type="entry name" value="TRANSCRIPTION FACTOR DOMAIN-CONTAINING PROTEIN-RELATED"/>
    <property type="match status" value="1"/>
</dbReference>
<dbReference type="Pfam" id="PF11951">
    <property type="entry name" value="Fungal_trans_2"/>
    <property type="match status" value="1"/>
</dbReference>
<dbReference type="InterPro" id="IPR053178">
    <property type="entry name" value="Osmoadaptation_assoc"/>
</dbReference>
<keyword evidence="4" id="KW-1185">Reference proteome</keyword>
<dbReference type="InterPro" id="IPR001138">
    <property type="entry name" value="Zn2Cys6_DnaBD"/>
</dbReference>
<evidence type="ECO:0000313" key="3">
    <source>
        <dbReference type="EMBL" id="KAF2732158.1"/>
    </source>
</evidence>
<proteinExistence type="predicted"/>
<dbReference type="Proteomes" id="UP000799444">
    <property type="component" value="Unassembled WGS sequence"/>
</dbReference>
<evidence type="ECO:0000313" key="4">
    <source>
        <dbReference type="Proteomes" id="UP000799444"/>
    </source>
</evidence>
<sequence>MLPAPSRKADCKSCRERKVICDKKKPSCTACMEANRPCGGYDLGQFFINMSSQGPPPSWSRSQHAQKYLVVDLASQPSRAEQPHVPFTDVSTISRPSSVAPNPWTLPTFPNPDPTNIHGISSLFLDLYYRRFTPNTLSSNSLQPGMECGGWRSLLTHWIGESTILDTAIGAMSACFIGTQYQDDNLMDQGNNMYLNALQMVQQALPESNSAKRRDLLATTLVMSSIEIFMSNGGGGSQLTHIDGATRLLRLVFDHQNFEELHIYILNQGLFEAISTRRRYEFSSASYRPLIRRLYSCPRTFRNDLYFQWTELILPLPNILAAVDDAVAAANSGNPAPPSAINAILDDLAVLEQSLAPWYESLKTNMHGPWTFQNAHVSAEGVPYPLQFVSIEVCTLYNLHWMSQLLLLEAESTLLSHLQNPVPAHLHPQIFEYSSMICRSVQYCTSNTSFAAAESMFLPLFAVTSYYARVRDEERMKWCVSCFTRISQEQRIGFSFERLNFAEGTVNEGGSRRHSVWDEA</sequence>
<feature type="domain" description="Zn(2)-C6 fungal-type" evidence="2">
    <location>
        <begin position="10"/>
        <end position="38"/>
    </location>
</feature>
<protein>
    <recommendedName>
        <fullName evidence="2">Zn(2)-C6 fungal-type domain-containing protein</fullName>
    </recommendedName>
</protein>
<gene>
    <name evidence="3" type="ORF">EJ04DRAFT_554273</name>
</gene>
<dbReference type="Pfam" id="PF00172">
    <property type="entry name" value="Zn_clus"/>
    <property type="match status" value="1"/>
</dbReference>
<name>A0A9P4QVP1_9PLEO</name>
<dbReference type="InterPro" id="IPR021858">
    <property type="entry name" value="Fun_TF"/>
</dbReference>
<dbReference type="PROSITE" id="PS50048">
    <property type="entry name" value="ZN2_CY6_FUNGAL_2"/>
    <property type="match status" value="1"/>
</dbReference>
<dbReference type="AlphaFoldDB" id="A0A9P4QVP1"/>
<dbReference type="CDD" id="cd00067">
    <property type="entry name" value="GAL4"/>
    <property type="match status" value="1"/>
</dbReference>
<dbReference type="InterPro" id="IPR036864">
    <property type="entry name" value="Zn2-C6_fun-type_DNA-bd_sf"/>
</dbReference>
<keyword evidence="1" id="KW-0539">Nucleus</keyword>
<dbReference type="SUPFAM" id="SSF57701">
    <property type="entry name" value="Zn2/Cys6 DNA-binding domain"/>
    <property type="match status" value="1"/>
</dbReference>
<dbReference type="GO" id="GO:0008270">
    <property type="term" value="F:zinc ion binding"/>
    <property type="evidence" value="ECO:0007669"/>
    <property type="project" value="InterPro"/>
</dbReference>
<organism evidence="3 4">
    <name type="scientific">Polyplosphaeria fusca</name>
    <dbReference type="NCBI Taxonomy" id="682080"/>
    <lineage>
        <taxon>Eukaryota</taxon>
        <taxon>Fungi</taxon>
        <taxon>Dikarya</taxon>
        <taxon>Ascomycota</taxon>
        <taxon>Pezizomycotina</taxon>
        <taxon>Dothideomycetes</taxon>
        <taxon>Pleosporomycetidae</taxon>
        <taxon>Pleosporales</taxon>
        <taxon>Tetraplosphaeriaceae</taxon>
        <taxon>Polyplosphaeria</taxon>
    </lineage>
</organism>
<evidence type="ECO:0000256" key="1">
    <source>
        <dbReference type="ARBA" id="ARBA00023242"/>
    </source>
</evidence>